<comment type="caution">
    <text evidence="2">The sequence shown here is derived from an EMBL/GenBank/DDBJ whole genome shotgun (WGS) entry which is preliminary data.</text>
</comment>
<accession>A0A1Y1QYL6</accession>
<sequence length="188" mass="19735">MKHTLIKQALPLLLLTLGLQATAWAEEPAKAAADKPAAETAKADEAPAAEAFKSNLPDSGCSLETLAGSYTWNEGTRTDYSKGGYDKFGAGWVHAVSVGREVNDGKGNITAGQMTINDTFDGKIKTHAYTGVVTIEPNCVGTYRITLANGTSGGGGTIYIDPVSKNFTLLDEFNIGTARFLKDGSSGQ</sequence>
<dbReference type="AlphaFoldDB" id="A0A1Y1QYL6"/>
<evidence type="ECO:0000256" key="1">
    <source>
        <dbReference type="SAM" id="SignalP"/>
    </source>
</evidence>
<protein>
    <submittedName>
        <fullName evidence="2">Uncharacterized protein</fullName>
    </submittedName>
</protein>
<keyword evidence="1" id="KW-0732">Signal</keyword>
<dbReference type="EMBL" id="MTEJ01000005">
    <property type="protein sequence ID" value="OQX16375.1"/>
    <property type="molecule type" value="Genomic_DNA"/>
</dbReference>
<reference evidence="2 3" key="1">
    <citation type="submission" date="2017-01" db="EMBL/GenBank/DDBJ databases">
        <title>Novel large sulfur bacteria in the metagenomes of groundwater-fed chemosynthetic microbial mats in the Lake Huron basin.</title>
        <authorList>
            <person name="Sharrar A.M."/>
            <person name="Flood B.E."/>
            <person name="Bailey J.V."/>
            <person name="Jones D.S."/>
            <person name="Biddanda B."/>
            <person name="Ruberg S.A."/>
            <person name="Marcus D.N."/>
            <person name="Dick G.J."/>
        </authorList>
    </citation>
    <scope>NUCLEOTIDE SEQUENCE [LARGE SCALE GENOMIC DNA]</scope>
    <source>
        <strain evidence="2">A8</strain>
    </source>
</reference>
<proteinExistence type="predicted"/>
<gene>
    <name evidence="2" type="ORF">BWK73_04040</name>
</gene>
<feature type="signal peptide" evidence="1">
    <location>
        <begin position="1"/>
        <end position="25"/>
    </location>
</feature>
<feature type="chain" id="PRO_5012960020" evidence="1">
    <location>
        <begin position="26"/>
        <end position="188"/>
    </location>
</feature>
<organism evidence="2 3">
    <name type="scientific">Thiothrix lacustris</name>
    <dbReference type="NCBI Taxonomy" id="525917"/>
    <lineage>
        <taxon>Bacteria</taxon>
        <taxon>Pseudomonadati</taxon>
        <taxon>Pseudomonadota</taxon>
        <taxon>Gammaproteobacteria</taxon>
        <taxon>Thiotrichales</taxon>
        <taxon>Thiotrichaceae</taxon>
        <taxon>Thiothrix</taxon>
    </lineage>
</organism>
<name>A0A1Y1QYL6_9GAMM</name>
<dbReference type="Proteomes" id="UP000192491">
    <property type="component" value="Unassembled WGS sequence"/>
</dbReference>
<evidence type="ECO:0000313" key="2">
    <source>
        <dbReference type="EMBL" id="OQX16375.1"/>
    </source>
</evidence>
<evidence type="ECO:0000313" key="3">
    <source>
        <dbReference type="Proteomes" id="UP000192491"/>
    </source>
</evidence>